<evidence type="ECO:0000256" key="8">
    <source>
        <dbReference type="RuleBase" id="RU363032"/>
    </source>
</evidence>
<evidence type="ECO:0000313" key="11">
    <source>
        <dbReference type="EMBL" id="MBM7591600.1"/>
    </source>
</evidence>
<keyword evidence="5 8" id="KW-0812">Transmembrane</keyword>
<dbReference type="InterPro" id="IPR011864">
    <property type="entry name" value="Phosphate_PstC"/>
</dbReference>
<sequence>MNRQGSDGMTMIEKNVGRQQHRLARDKSYLQSKLLKPNKKQSLENFFGKAIAMSCAALLLIAVISIIYFIASKGLSTFFVNQVSIVDFLTGLKWDPEGEPALFGAFSFILGSFLVTVLAALVAAPLGIGAAIFMNEIYPTFGKKFVKPVIELLVGIPSVVYGYVGLTVLVPFIRERFEVLGFSLLAGGLVLALMILPTITSVATDAIEAVPQDMRNAARALGATRWQTIWHVVLHGALPGCLTAIVLGMARAFGEALAVQMVIGNTSKLPESIFDPISTLTSAITLNMGNTIQGTAYNNALWSLALLLLLMSLFFIMILRILGRKKLDNR</sequence>
<feature type="transmembrane region" description="Helical" evidence="8">
    <location>
        <begin position="179"/>
        <end position="207"/>
    </location>
</feature>
<evidence type="ECO:0000256" key="2">
    <source>
        <dbReference type="ARBA" id="ARBA00007069"/>
    </source>
</evidence>
<name>A0A939BQG6_9BACL</name>
<proteinExistence type="inferred from homology"/>
<dbReference type="Gene3D" id="1.10.3720.10">
    <property type="entry name" value="MetI-like"/>
    <property type="match status" value="1"/>
</dbReference>
<dbReference type="EMBL" id="JAFBEB010000013">
    <property type="protein sequence ID" value="MBM7591600.1"/>
    <property type="molecule type" value="Genomic_DNA"/>
</dbReference>
<evidence type="ECO:0000256" key="4">
    <source>
        <dbReference type="ARBA" id="ARBA00022475"/>
    </source>
</evidence>
<comment type="subcellular location">
    <subcellularLocation>
        <location evidence="1 8">Cell membrane</location>
        <topology evidence="1 8">Multi-pass membrane protein</topology>
    </subcellularLocation>
</comment>
<comment type="similarity">
    <text evidence="2 9">Belongs to the binding-protein-dependent transport system permease family. CysTW subfamily.</text>
</comment>
<feature type="domain" description="ABC transmembrane type-1" evidence="10">
    <location>
        <begin position="109"/>
        <end position="319"/>
    </location>
</feature>
<dbReference type="CDD" id="cd06261">
    <property type="entry name" value="TM_PBP2"/>
    <property type="match status" value="1"/>
</dbReference>
<evidence type="ECO:0000256" key="9">
    <source>
        <dbReference type="RuleBase" id="RU363054"/>
    </source>
</evidence>
<keyword evidence="6 8" id="KW-1133">Transmembrane helix</keyword>
<dbReference type="RefSeq" id="WP_420829096.1">
    <property type="nucleotide sequence ID" value="NZ_BAABIN010000037.1"/>
</dbReference>
<comment type="caution">
    <text evidence="11">The sequence shown here is derived from an EMBL/GenBank/DDBJ whole genome shotgun (WGS) entry which is preliminary data.</text>
</comment>
<reference evidence="11" key="1">
    <citation type="submission" date="2021-01" db="EMBL/GenBank/DDBJ databases">
        <title>Genomic Encyclopedia of Type Strains, Phase IV (KMG-IV): sequencing the most valuable type-strain genomes for metagenomic binning, comparative biology and taxonomic classification.</title>
        <authorList>
            <person name="Goeker M."/>
        </authorList>
    </citation>
    <scope>NUCLEOTIDE SEQUENCE</scope>
    <source>
        <strain evidence="11">DSM 25523</strain>
    </source>
</reference>
<feature type="transmembrane region" description="Helical" evidence="8">
    <location>
        <begin position="228"/>
        <end position="250"/>
    </location>
</feature>
<feature type="transmembrane region" description="Helical" evidence="8">
    <location>
        <begin position="46"/>
        <end position="71"/>
    </location>
</feature>
<dbReference type="InterPro" id="IPR051124">
    <property type="entry name" value="Phosphate_Transport_Permease"/>
</dbReference>
<dbReference type="InterPro" id="IPR000515">
    <property type="entry name" value="MetI-like"/>
</dbReference>
<evidence type="ECO:0000313" key="12">
    <source>
        <dbReference type="Proteomes" id="UP000717624"/>
    </source>
</evidence>
<keyword evidence="9" id="KW-0592">Phosphate transport</keyword>
<dbReference type="Proteomes" id="UP000717624">
    <property type="component" value="Unassembled WGS sequence"/>
</dbReference>
<evidence type="ECO:0000259" key="10">
    <source>
        <dbReference type="PROSITE" id="PS50928"/>
    </source>
</evidence>
<evidence type="ECO:0000256" key="3">
    <source>
        <dbReference type="ARBA" id="ARBA00022448"/>
    </source>
</evidence>
<protein>
    <recommendedName>
        <fullName evidence="9">Phosphate transport system permease protein</fullName>
    </recommendedName>
</protein>
<comment type="function">
    <text evidence="9">Part of the binding-protein-dependent transport system for phosphate; probably responsible for the translocation of the substrate across the membrane.</text>
</comment>
<feature type="transmembrane region" description="Helical" evidence="8">
    <location>
        <begin position="101"/>
        <end position="128"/>
    </location>
</feature>
<feature type="transmembrane region" description="Helical" evidence="8">
    <location>
        <begin position="300"/>
        <end position="322"/>
    </location>
</feature>
<accession>A0A939BQG6</accession>
<feature type="transmembrane region" description="Helical" evidence="8">
    <location>
        <begin position="149"/>
        <end position="173"/>
    </location>
</feature>
<evidence type="ECO:0000256" key="7">
    <source>
        <dbReference type="ARBA" id="ARBA00023136"/>
    </source>
</evidence>
<organism evidence="11 12">
    <name type="scientific">Brevibacillus fulvus</name>
    <dbReference type="NCBI Taxonomy" id="1125967"/>
    <lineage>
        <taxon>Bacteria</taxon>
        <taxon>Bacillati</taxon>
        <taxon>Bacillota</taxon>
        <taxon>Bacilli</taxon>
        <taxon>Bacillales</taxon>
        <taxon>Paenibacillaceae</taxon>
        <taxon>Brevibacillus</taxon>
    </lineage>
</organism>
<gene>
    <name evidence="11" type="ORF">JOD01_003251</name>
</gene>
<dbReference type="PANTHER" id="PTHR30425">
    <property type="entry name" value="PHOSPHATE TRANSPORT SYSTEM PERMEASE PROTEIN PST"/>
    <property type="match status" value="1"/>
</dbReference>
<keyword evidence="3 8" id="KW-0813">Transport</keyword>
<dbReference type="InterPro" id="IPR035906">
    <property type="entry name" value="MetI-like_sf"/>
</dbReference>
<dbReference type="PROSITE" id="PS50928">
    <property type="entry name" value="ABC_TM1"/>
    <property type="match status" value="1"/>
</dbReference>
<evidence type="ECO:0000256" key="1">
    <source>
        <dbReference type="ARBA" id="ARBA00004651"/>
    </source>
</evidence>
<dbReference type="Pfam" id="PF00528">
    <property type="entry name" value="BPD_transp_1"/>
    <property type="match status" value="1"/>
</dbReference>
<dbReference type="GO" id="GO:0006817">
    <property type="term" value="P:phosphate ion transport"/>
    <property type="evidence" value="ECO:0007669"/>
    <property type="project" value="UniProtKB-KW"/>
</dbReference>
<dbReference type="PANTHER" id="PTHR30425:SF2">
    <property type="entry name" value="ABC TRANSPORTER PERMEASE PROTEIN YQGH-RELATED"/>
    <property type="match status" value="1"/>
</dbReference>
<keyword evidence="12" id="KW-1185">Reference proteome</keyword>
<dbReference type="NCBIfam" id="TIGR02138">
    <property type="entry name" value="phosphate_pstC"/>
    <property type="match status" value="1"/>
</dbReference>
<evidence type="ECO:0000256" key="5">
    <source>
        <dbReference type="ARBA" id="ARBA00022692"/>
    </source>
</evidence>
<dbReference type="GO" id="GO:0005315">
    <property type="term" value="F:phosphate transmembrane transporter activity"/>
    <property type="evidence" value="ECO:0007669"/>
    <property type="project" value="InterPro"/>
</dbReference>
<evidence type="ECO:0000256" key="6">
    <source>
        <dbReference type="ARBA" id="ARBA00022989"/>
    </source>
</evidence>
<dbReference type="SUPFAM" id="SSF161098">
    <property type="entry name" value="MetI-like"/>
    <property type="match status" value="1"/>
</dbReference>
<keyword evidence="7 8" id="KW-0472">Membrane</keyword>
<dbReference type="GO" id="GO:0005886">
    <property type="term" value="C:plasma membrane"/>
    <property type="evidence" value="ECO:0007669"/>
    <property type="project" value="UniProtKB-SubCell"/>
</dbReference>
<keyword evidence="4 9" id="KW-1003">Cell membrane</keyword>
<dbReference type="AlphaFoldDB" id="A0A939BQG6"/>